<proteinExistence type="predicted"/>
<organism evidence="1">
    <name type="scientific">viral metagenome</name>
    <dbReference type="NCBI Taxonomy" id="1070528"/>
    <lineage>
        <taxon>unclassified sequences</taxon>
        <taxon>metagenomes</taxon>
        <taxon>organismal metagenomes</taxon>
    </lineage>
</organism>
<sequence>MISKYILALHLASVTDTYAIPPQSWWNEHMPHGMALFTEELGMDPSDGSGKDYSAWEGDVMARLNVGYPPSMPDRADFARAAERFGRFVAASRGCRHWVLPNEANHPQEWASGPQYPEDVADWYHVARKAIRAHAGLGHEVVLGAVAPYCAEVKYPGNERGDWVAYQVDVLRLLQAKHGETPDGIAIHAYARGAHPAAITDYMPMDSSAFADRSCSFQTYRDLLLALPESLWDVPTYVTEFDEIDAWLDLDTGIVEAAAAEIASWNRERGNRNVIRKLCLYRWCCDQWSIQGKRNLYMDIASAAARGDKWTEGEGPMADEWSPVYSNRCERGSHDQGGKPEFTIPDGFELYYLHNPACPTENNEPEADLKDAERHPEVYEGRYSAVVYYSFSTGSCWLVSEPVFVQNRRLLRAKAMYMHVFENAGGGARCGLTDGDGPFLGEHAFPPEQREAVEAAVTWGCWRAIYDPTPQRQWVELATPQLVPTAGHVRVVVQFVLNEAGFGAGHFDAFRIEQLVDGDPSPTPPGDFDWAMHRQIVREELDATRLGT</sequence>
<protein>
    <submittedName>
        <fullName evidence="1">Putative peptidase</fullName>
    </submittedName>
</protein>
<reference evidence="1" key="1">
    <citation type="submission" date="2020-03" db="EMBL/GenBank/DDBJ databases">
        <title>The deep terrestrial virosphere.</title>
        <authorList>
            <person name="Holmfeldt K."/>
            <person name="Nilsson E."/>
            <person name="Simone D."/>
            <person name="Lopez-Fernandez M."/>
            <person name="Wu X."/>
            <person name="de Brujin I."/>
            <person name="Lundin D."/>
            <person name="Andersson A."/>
            <person name="Bertilsson S."/>
            <person name="Dopson M."/>
        </authorList>
    </citation>
    <scope>NUCLEOTIDE SEQUENCE</scope>
    <source>
        <strain evidence="1">MM171B02166</strain>
    </source>
</reference>
<evidence type="ECO:0000313" key="1">
    <source>
        <dbReference type="EMBL" id="QJB01686.1"/>
    </source>
</evidence>
<accession>A0A6M3M8S4</accession>
<dbReference type="SUPFAM" id="SSF51445">
    <property type="entry name" value="(Trans)glycosidases"/>
    <property type="match status" value="1"/>
</dbReference>
<dbReference type="Gene3D" id="3.20.20.80">
    <property type="entry name" value="Glycosidases"/>
    <property type="match status" value="1"/>
</dbReference>
<gene>
    <name evidence="1" type="ORF">MM171B02166_0009</name>
</gene>
<dbReference type="InterPro" id="IPR017853">
    <property type="entry name" value="GH"/>
</dbReference>
<dbReference type="EMBL" id="MT143724">
    <property type="protein sequence ID" value="QJB01686.1"/>
    <property type="molecule type" value="Genomic_DNA"/>
</dbReference>
<name>A0A6M3M8S4_9ZZZZ</name>
<dbReference type="AlphaFoldDB" id="A0A6M3M8S4"/>